<dbReference type="eggNOG" id="ENOG502QQ8K">
    <property type="taxonomic scope" value="Eukaryota"/>
</dbReference>
<organism evidence="5 6">
    <name type="scientific">Allomyces macrogynus (strain ATCC 38327)</name>
    <name type="common">Allomyces javanicus var. macrogynus</name>
    <dbReference type="NCBI Taxonomy" id="578462"/>
    <lineage>
        <taxon>Eukaryota</taxon>
        <taxon>Fungi</taxon>
        <taxon>Fungi incertae sedis</taxon>
        <taxon>Blastocladiomycota</taxon>
        <taxon>Blastocladiomycetes</taxon>
        <taxon>Blastocladiales</taxon>
        <taxon>Blastocladiaceae</taxon>
        <taxon>Allomyces</taxon>
    </lineage>
</organism>
<gene>
    <name evidence="5" type="ORF">AMAG_08698</name>
</gene>
<dbReference type="Gene3D" id="3.80.10.10">
    <property type="entry name" value="Ribonuclease Inhibitor"/>
    <property type="match status" value="2"/>
</dbReference>
<keyword evidence="1" id="KW-0732">Signal</keyword>
<feature type="transmembrane region" description="Helical" evidence="4">
    <location>
        <begin position="318"/>
        <end position="341"/>
    </location>
</feature>
<feature type="compositionally biased region" description="Low complexity" evidence="3">
    <location>
        <begin position="287"/>
        <end position="310"/>
    </location>
</feature>
<evidence type="ECO:0000256" key="1">
    <source>
        <dbReference type="ARBA" id="ARBA00022729"/>
    </source>
</evidence>
<dbReference type="PANTHER" id="PTHR48060:SF21">
    <property type="entry name" value="L DOMAIN-LIKE PROTEIN"/>
    <property type="match status" value="1"/>
</dbReference>
<keyword evidence="4" id="KW-0472">Membrane</keyword>
<evidence type="ECO:0000256" key="4">
    <source>
        <dbReference type="SAM" id="Phobius"/>
    </source>
</evidence>
<protein>
    <recommendedName>
        <fullName evidence="7">Leucine-rich repeat-containing N-terminal plant-type domain-containing protein</fullName>
    </recommendedName>
</protein>
<evidence type="ECO:0000313" key="6">
    <source>
        <dbReference type="Proteomes" id="UP000054350"/>
    </source>
</evidence>
<dbReference type="AlphaFoldDB" id="A0A0L0SM47"/>
<dbReference type="OrthoDB" id="676979at2759"/>
<dbReference type="EMBL" id="GG745342">
    <property type="protein sequence ID" value="KNE63592.1"/>
    <property type="molecule type" value="Genomic_DNA"/>
</dbReference>
<dbReference type="Proteomes" id="UP000054350">
    <property type="component" value="Unassembled WGS sequence"/>
</dbReference>
<evidence type="ECO:0008006" key="7">
    <source>
        <dbReference type="Google" id="ProtNLM"/>
    </source>
</evidence>
<dbReference type="InterPro" id="IPR032675">
    <property type="entry name" value="LRR_dom_sf"/>
</dbReference>
<dbReference type="VEuPathDB" id="FungiDB:AMAG_08698"/>
<sequence length="454" mass="47476">MSSSSSDSAGTQADCNALRNLYSVLSGPTWRGNSTGWQPVSAKVPTGADATSCCTMPWAGVKCESDRVTVVNLTSKGISAPFPASALTKLTELKEVDLSNNKISGTLGQDFFLGLKSIELLNVANNQLSGTIPDVLDKPFYLERLDFSQNSFSGPIPPTMCKMLNAWSFSLHHNNFSGPLPKCLGEISRVRDFIFNNNQFNGTIPSSFNNLVNLVKLHLENNKLVGAVPDLTKTFMRDCGLVAADGPDSNKFTCRTGGAMESDYICLVPGSLGDKLPVCGSPEDLAAQRAAAATPTPTSSSSSGTVATSSDLGNPSGLSTAAIAGIAAALVIFVLGSFVVVRVLSRRQKAKAAAEAAELAGGPPAMGPPPQYTTNAGLPAKPAAYTHDVLTLPPAVAQPPPPELATKPRESVLYLPTTERTATMGSGTRIVHVDDGPLYLPTEARRAAGAEGPR</sequence>
<dbReference type="FunFam" id="3.80.10.10:FF:000383">
    <property type="entry name" value="Leucine-rich repeat receptor protein kinase EMS1"/>
    <property type="match status" value="1"/>
</dbReference>
<dbReference type="PANTHER" id="PTHR48060">
    <property type="entry name" value="DNA DAMAGE-REPAIR/TOLERATION PROTEIN DRT100"/>
    <property type="match status" value="1"/>
</dbReference>
<keyword evidence="4" id="KW-1133">Transmembrane helix</keyword>
<name>A0A0L0SM47_ALLM3</name>
<keyword evidence="4" id="KW-0812">Transmembrane</keyword>
<dbReference type="InterPro" id="IPR053211">
    <property type="entry name" value="DNA_repair-toleration"/>
</dbReference>
<dbReference type="OMA" id="FCTNGRI"/>
<keyword evidence="2" id="KW-0677">Repeat</keyword>
<keyword evidence="6" id="KW-1185">Reference proteome</keyword>
<dbReference type="InterPro" id="IPR001611">
    <property type="entry name" value="Leu-rich_rpt"/>
</dbReference>
<dbReference type="STRING" id="578462.A0A0L0SM47"/>
<evidence type="ECO:0000313" key="5">
    <source>
        <dbReference type="EMBL" id="KNE63592.1"/>
    </source>
</evidence>
<proteinExistence type="predicted"/>
<evidence type="ECO:0000256" key="3">
    <source>
        <dbReference type="SAM" id="MobiDB-lite"/>
    </source>
</evidence>
<dbReference type="Pfam" id="PF13855">
    <property type="entry name" value="LRR_8"/>
    <property type="match status" value="1"/>
</dbReference>
<dbReference type="SUPFAM" id="SSF52058">
    <property type="entry name" value="L domain-like"/>
    <property type="match status" value="1"/>
</dbReference>
<feature type="region of interest" description="Disordered" evidence="3">
    <location>
        <begin position="287"/>
        <end position="312"/>
    </location>
</feature>
<evidence type="ECO:0000256" key="2">
    <source>
        <dbReference type="ARBA" id="ARBA00022737"/>
    </source>
</evidence>
<reference evidence="5 6" key="1">
    <citation type="submission" date="2009-11" db="EMBL/GenBank/DDBJ databases">
        <title>Annotation of Allomyces macrogynus ATCC 38327.</title>
        <authorList>
            <consortium name="The Broad Institute Genome Sequencing Platform"/>
            <person name="Russ C."/>
            <person name="Cuomo C."/>
            <person name="Burger G."/>
            <person name="Gray M.W."/>
            <person name="Holland P.W.H."/>
            <person name="King N."/>
            <person name="Lang F.B.F."/>
            <person name="Roger A.J."/>
            <person name="Ruiz-Trillo I."/>
            <person name="Young S.K."/>
            <person name="Zeng Q."/>
            <person name="Gargeya S."/>
            <person name="Fitzgerald M."/>
            <person name="Haas B."/>
            <person name="Abouelleil A."/>
            <person name="Alvarado L."/>
            <person name="Arachchi H.M."/>
            <person name="Berlin A."/>
            <person name="Chapman S.B."/>
            <person name="Gearin G."/>
            <person name="Goldberg J."/>
            <person name="Griggs A."/>
            <person name="Gujja S."/>
            <person name="Hansen M."/>
            <person name="Heiman D."/>
            <person name="Howarth C."/>
            <person name="Larimer J."/>
            <person name="Lui A."/>
            <person name="MacDonald P.J.P."/>
            <person name="McCowen C."/>
            <person name="Montmayeur A."/>
            <person name="Murphy C."/>
            <person name="Neiman D."/>
            <person name="Pearson M."/>
            <person name="Priest M."/>
            <person name="Roberts A."/>
            <person name="Saif S."/>
            <person name="Shea T."/>
            <person name="Sisk P."/>
            <person name="Stolte C."/>
            <person name="Sykes S."/>
            <person name="Wortman J."/>
            <person name="Nusbaum C."/>
            <person name="Birren B."/>
        </authorList>
    </citation>
    <scope>NUCLEOTIDE SEQUENCE [LARGE SCALE GENOMIC DNA]</scope>
    <source>
        <strain evidence="5 6">ATCC 38327</strain>
    </source>
</reference>
<reference evidence="6" key="2">
    <citation type="submission" date="2009-11" db="EMBL/GenBank/DDBJ databases">
        <title>The Genome Sequence of Allomyces macrogynus strain ATCC 38327.</title>
        <authorList>
            <consortium name="The Broad Institute Genome Sequencing Platform"/>
            <person name="Russ C."/>
            <person name="Cuomo C."/>
            <person name="Shea T."/>
            <person name="Young S.K."/>
            <person name="Zeng Q."/>
            <person name="Koehrsen M."/>
            <person name="Haas B."/>
            <person name="Borodovsky M."/>
            <person name="Guigo R."/>
            <person name="Alvarado L."/>
            <person name="Berlin A."/>
            <person name="Borenstein D."/>
            <person name="Chen Z."/>
            <person name="Engels R."/>
            <person name="Freedman E."/>
            <person name="Gellesch M."/>
            <person name="Goldberg J."/>
            <person name="Griggs A."/>
            <person name="Gujja S."/>
            <person name="Heiman D."/>
            <person name="Hepburn T."/>
            <person name="Howarth C."/>
            <person name="Jen D."/>
            <person name="Larson L."/>
            <person name="Lewis B."/>
            <person name="Mehta T."/>
            <person name="Park D."/>
            <person name="Pearson M."/>
            <person name="Roberts A."/>
            <person name="Saif S."/>
            <person name="Shenoy N."/>
            <person name="Sisk P."/>
            <person name="Stolte C."/>
            <person name="Sykes S."/>
            <person name="Walk T."/>
            <person name="White J."/>
            <person name="Yandava C."/>
            <person name="Burger G."/>
            <person name="Gray M.W."/>
            <person name="Holland P.W.H."/>
            <person name="King N."/>
            <person name="Lang F.B.F."/>
            <person name="Roger A.J."/>
            <person name="Ruiz-Trillo I."/>
            <person name="Lander E."/>
            <person name="Nusbaum C."/>
        </authorList>
    </citation>
    <scope>NUCLEOTIDE SEQUENCE [LARGE SCALE GENOMIC DNA]</scope>
    <source>
        <strain evidence="6">ATCC 38327</strain>
    </source>
</reference>
<accession>A0A0L0SM47</accession>